<evidence type="ECO:0000313" key="2">
    <source>
        <dbReference type="Proteomes" id="UP000683310"/>
    </source>
</evidence>
<gene>
    <name evidence="1" type="ORF">KHQ06_10200</name>
</gene>
<dbReference type="Proteomes" id="UP000683310">
    <property type="component" value="Chromosome"/>
</dbReference>
<keyword evidence="2" id="KW-1185">Reference proteome</keyword>
<organism evidence="1 2">
    <name type="scientific">Nocardia tengchongensis</name>
    <dbReference type="NCBI Taxonomy" id="2055889"/>
    <lineage>
        <taxon>Bacteria</taxon>
        <taxon>Bacillati</taxon>
        <taxon>Actinomycetota</taxon>
        <taxon>Actinomycetes</taxon>
        <taxon>Mycobacteriales</taxon>
        <taxon>Nocardiaceae</taxon>
        <taxon>Nocardia</taxon>
    </lineage>
</organism>
<accession>A0ABX8CXL6</accession>
<sequence length="47" mass="4934">MRCGNLFPRSLAGFRTGTSHPIIDTVVALDDIVAATAIHIGKIVATI</sequence>
<protein>
    <submittedName>
        <fullName evidence="1">Uncharacterized protein</fullName>
    </submittedName>
</protein>
<evidence type="ECO:0000313" key="1">
    <source>
        <dbReference type="EMBL" id="QVI23235.1"/>
    </source>
</evidence>
<dbReference type="EMBL" id="CP074371">
    <property type="protein sequence ID" value="QVI23235.1"/>
    <property type="molecule type" value="Genomic_DNA"/>
</dbReference>
<name>A0ABX8CXL6_9NOCA</name>
<proteinExistence type="predicted"/>
<reference evidence="1 2" key="1">
    <citation type="submission" date="2021-04" db="EMBL/GenBank/DDBJ databases">
        <title>Nocardia tengchongensis.</title>
        <authorList>
            <person name="Zhuang k."/>
            <person name="Ran Y."/>
            <person name="Li W."/>
        </authorList>
    </citation>
    <scope>NUCLEOTIDE SEQUENCE [LARGE SCALE GENOMIC DNA]</scope>
    <source>
        <strain evidence="1 2">CFH S0057</strain>
    </source>
</reference>